<dbReference type="InterPro" id="IPR023214">
    <property type="entry name" value="HAD_sf"/>
</dbReference>
<dbReference type="InterPro" id="IPR036412">
    <property type="entry name" value="HAD-like_sf"/>
</dbReference>
<gene>
    <name evidence="1" type="ORF">JOC49_002578</name>
</gene>
<evidence type="ECO:0000313" key="1">
    <source>
        <dbReference type="EMBL" id="MBM7563004.1"/>
    </source>
</evidence>
<dbReference type="Gene3D" id="1.10.150.240">
    <property type="entry name" value="Putative phosphatase, domain 2"/>
    <property type="match status" value="1"/>
</dbReference>
<dbReference type="EMBL" id="JAFBDT010000046">
    <property type="protein sequence ID" value="MBM7563004.1"/>
    <property type="molecule type" value="Genomic_DNA"/>
</dbReference>
<dbReference type="Gene3D" id="3.40.50.1000">
    <property type="entry name" value="HAD superfamily/HAD-like"/>
    <property type="match status" value="1"/>
</dbReference>
<dbReference type="SFLD" id="SFLDG01129">
    <property type="entry name" value="C1.5:_HAD__Beta-PGM__Phosphata"/>
    <property type="match status" value="1"/>
</dbReference>
<dbReference type="RefSeq" id="WP_204665428.1">
    <property type="nucleotide sequence ID" value="NZ_JAFBDT010000046.1"/>
</dbReference>
<accession>A0ABS2MUA0</accession>
<dbReference type="InterPro" id="IPR050155">
    <property type="entry name" value="HAD-like_hydrolase_sf"/>
</dbReference>
<proteinExistence type="predicted"/>
<dbReference type="Pfam" id="PF12710">
    <property type="entry name" value="HAD"/>
    <property type="match status" value="1"/>
</dbReference>
<evidence type="ECO:0000313" key="2">
    <source>
        <dbReference type="Proteomes" id="UP000767854"/>
    </source>
</evidence>
<dbReference type="SFLD" id="SFLDS00003">
    <property type="entry name" value="Haloacid_Dehalogenase"/>
    <property type="match status" value="1"/>
</dbReference>
<sequence length="223" mass="25372">MKPIVFFDINGTLIERDQRTDLPFIKAVDELLGMKNTMKGIDTAARSDQDVFREALSKSGVMYTEKLWLKFLTLYETHLNQYAQDDIWRPNVDAVEFVERLSKFNVTLALITGELSMGAAYKLKKIGLWSYFFTGGFGEDGLTRFEIADAALEKVKKQTDEKIQSIWVIGDTVLDIKTARHLGAKVISIDTGANTEAELKAMYPDQLIHKFSEIELKTLIHDR</sequence>
<dbReference type="PANTHER" id="PTHR43434">
    <property type="entry name" value="PHOSPHOGLYCOLATE PHOSPHATASE"/>
    <property type="match status" value="1"/>
</dbReference>
<comment type="caution">
    <text evidence="1">The sequence shown here is derived from an EMBL/GenBank/DDBJ whole genome shotgun (WGS) entry which is preliminary data.</text>
</comment>
<dbReference type="SUPFAM" id="SSF56784">
    <property type="entry name" value="HAD-like"/>
    <property type="match status" value="1"/>
</dbReference>
<keyword evidence="2" id="KW-1185">Reference proteome</keyword>
<protein>
    <submittedName>
        <fullName evidence="1">Phosphoglycolate phosphatase-like HAD superfamily hydrolase</fullName>
    </submittedName>
</protein>
<dbReference type="Proteomes" id="UP000767854">
    <property type="component" value="Unassembled WGS sequence"/>
</dbReference>
<reference evidence="1 2" key="1">
    <citation type="submission" date="2021-01" db="EMBL/GenBank/DDBJ databases">
        <title>Genomic Encyclopedia of Type Strains, Phase IV (KMG-IV): sequencing the most valuable type-strain genomes for metagenomic binning, comparative biology and taxonomic classification.</title>
        <authorList>
            <person name="Goeker M."/>
        </authorList>
    </citation>
    <scope>NUCLEOTIDE SEQUENCE [LARGE SCALE GENOMIC DNA]</scope>
    <source>
        <strain evidence="1 2">DSM 24436</strain>
    </source>
</reference>
<dbReference type="PANTHER" id="PTHR43434:SF1">
    <property type="entry name" value="PHOSPHOGLYCOLATE PHOSPHATASE"/>
    <property type="match status" value="1"/>
</dbReference>
<dbReference type="InterPro" id="IPR023198">
    <property type="entry name" value="PGP-like_dom2"/>
</dbReference>
<organism evidence="1 2">
    <name type="scientific">Fusibacter tunisiensis</name>
    <dbReference type="NCBI Taxonomy" id="1008308"/>
    <lineage>
        <taxon>Bacteria</taxon>
        <taxon>Bacillati</taxon>
        <taxon>Bacillota</taxon>
        <taxon>Clostridia</taxon>
        <taxon>Eubacteriales</taxon>
        <taxon>Eubacteriales Family XII. Incertae Sedis</taxon>
        <taxon>Fusibacter</taxon>
    </lineage>
</organism>
<name>A0ABS2MUA0_9FIRM</name>